<feature type="domain" description="Immunoglobulin" evidence="5">
    <location>
        <begin position="514"/>
        <end position="602"/>
    </location>
</feature>
<dbReference type="RefSeq" id="WP_338099112.1">
    <property type="nucleotide sequence ID" value="NZ_JAWDKD010000011.1"/>
</dbReference>
<name>A0AAE4MIZ9_9EURY</name>
<keyword evidence="7" id="KW-1185">Reference proteome</keyword>
<evidence type="ECO:0000256" key="1">
    <source>
        <dbReference type="ARBA" id="ARBA00022729"/>
    </source>
</evidence>
<dbReference type="InterPro" id="IPR050488">
    <property type="entry name" value="Ig_Fc_receptor"/>
</dbReference>
<evidence type="ECO:0000313" key="6">
    <source>
        <dbReference type="EMBL" id="MDV0446705.1"/>
    </source>
</evidence>
<keyword evidence="2" id="KW-1015">Disulfide bond</keyword>
<dbReference type="GO" id="GO:0007166">
    <property type="term" value="P:cell surface receptor signaling pathway"/>
    <property type="evidence" value="ECO:0007669"/>
    <property type="project" value="TreeGrafter"/>
</dbReference>
<dbReference type="SUPFAM" id="SSF48726">
    <property type="entry name" value="Immunoglobulin"/>
    <property type="match status" value="3"/>
</dbReference>
<feature type="domain" description="Immunoglobulin" evidence="5">
    <location>
        <begin position="342"/>
        <end position="417"/>
    </location>
</feature>
<dbReference type="InterPro" id="IPR003599">
    <property type="entry name" value="Ig_sub"/>
</dbReference>
<feature type="domain" description="Immunoglobulin" evidence="5">
    <location>
        <begin position="37"/>
        <end position="146"/>
    </location>
</feature>
<feature type="domain" description="Immunoglobulin" evidence="5">
    <location>
        <begin position="797"/>
        <end position="876"/>
    </location>
</feature>
<keyword evidence="1" id="KW-0732">Signal</keyword>
<evidence type="ECO:0000256" key="4">
    <source>
        <dbReference type="SAM" id="Phobius"/>
    </source>
</evidence>
<dbReference type="GO" id="GO:0004888">
    <property type="term" value="F:transmembrane signaling receptor activity"/>
    <property type="evidence" value="ECO:0007669"/>
    <property type="project" value="TreeGrafter"/>
</dbReference>
<feature type="region of interest" description="Disordered" evidence="3">
    <location>
        <begin position="895"/>
        <end position="923"/>
    </location>
</feature>
<dbReference type="InterPro" id="IPR013783">
    <property type="entry name" value="Ig-like_fold"/>
</dbReference>
<dbReference type="GO" id="GO:0006955">
    <property type="term" value="P:immune response"/>
    <property type="evidence" value="ECO:0007669"/>
    <property type="project" value="TreeGrafter"/>
</dbReference>
<dbReference type="PANTHER" id="PTHR11481:SF64">
    <property type="entry name" value="FC RECEPTOR-LIKE PROTEIN 4"/>
    <property type="match status" value="1"/>
</dbReference>
<reference evidence="6" key="1">
    <citation type="submission" date="2023-06" db="EMBL/GenBank/DDBJ databases">
        <title>Genome sequence of Methanosarcinaceae archaeon Ag5.</title>
        <authorList>
            <person name="Protasov E."/>
            <person name="Platt K."/>
            <person name="Poehlein A."/>
            <person name="Daniel R."/>
            <person name="Brune A."/>
        </authorList>
    </citation>
    <scope>NUCLEOTIDE SEQUENCE</scope>
    <source>
        <strain evidence="6">Ag5</strain>
    </source>
</reference>
<sequence length="958" mass="102629">MIQKSIYKRLFIVILTLALLLSMVPGTALGATVDQHPANAEILVSGTATFIAKGNTTTGLWVDLGTGFYWQYKLNEGSWTNVSNNRENGTYTKEGATIKISTTGGNNERTSTLTISNVPKTWDGAQLRARIGGDETDTGPATLTVYNKAEILTDLGTPTYAFDGTKVVLSVTPETATGMTYQWYKNGTAIPDATARVYEFTANKTTDNSATYYVKIIGEGDAKVTGGNNVTSATTTLTVMDRPSIEVKINGISTSTRPVRALENSEVNFTVVDAPGATYQWKKDGSDISGITAISHTISQVNLTDDTGTYSVVVTANGKSIEIGPVALEVYQAALINRDDTIQNYVVFEGIGNDITMTVAADNVQNYVWSKDGNVIPNGPTETELVITNATAADDGIYFVLAQGAGSTYDTIALTLTVLEQPTVTPDEIGEDGNATFVVKTVKGVEISNTEYTIVWNNLTEPSVSTANPFELTDAVTGDSGNYYVKVTNSDGIFTESDPVLLTVHEKPVITEQPINTIAFDGTEARFEVTLDDTVVVATPFTYQWFESTDGGINYVEITGADESLLEFLATEDKAANMYYVQITGQGVGNVIESNEVTLTVIPEPTVTPEEALTGETVTFATEDNGSWTYQWQKENRHGSFIDIVGATGYEYTIDPVRLNSAGSYCVIVTDTVNGSSAISDPLTLDVNRAAIIKTNPINAVAFDGQPDSVTFSAEARRDDTGYFTYQWYKGSVDVTNTLVDNSTISGATTKDLTISGITRAERGTYIVVVTGPYDTRDDNKATASARLVVLDQPYADPSDTVQEGTEVWFFTGYRANLNYEWQKWNATTSDYEAVGASSDYGILSAALSHGGEYRVVVTNQRGASATSDPITLTVNRNSPSGSGGIGGATIIPMSGPAPEPTVTTPEPTPEPTPDVTDTGEGFEQPASIPWMWWIIATAAIALISAGVGFKVGRDGKK</sequence>
<comment type="caution">
    <text evidence="6">The sequence shown here is derived from an EMBL/GenBank/DDBJ whole genome shotgun (WGS) entry which is preliminary data.</text>
</comment>
<dbReference type="PANTHER" id="PTHR11481">
    <property type="entry name" value="IMMUNOGLOBULIN FC RECEPTOR"/>
    <property type="match status" value="1"/>
</dbReference>
<evidence type="ECO:0000256" key="2">
    <source>
        <dbReference type="ARBA" id="ARBA00023157"/>
    </source>
</evidence>
<dbReference type="EMBL" id="JAWDKD010000011">
    <property type="protein sequence ID" value="MDV0446705.1"/>
    <property type="molecule type" value="Genomic_DNA"/>
</dbReference>
<feature type="domain" description="Immunoglobulin" evidence="5">
    <location>
        <begin position="256"/>
        <end position="331"/>
    </location>
</feature>
<feature type="domain" description="Immunoglobulin" evidence="5">
    <location>
        <begin position="424"/>
        <end position="505"/>
    </location>
</feature>
<dbReference type="AlphaFoldDB" id="A0AAE4MIZ9"/>
<protein>
    <recommendedName>
        <fullName evidence="5">Immunoglobulin domain-containing protein</fullName>
    </recommendedName>
</protein>
<accession>A0AAE4MIZ9</accession>
<feature type="domain" description="Immunoglobulin" evidence="5">
    <location>
        <begin position="607"/>
        <end position="688"/>
    </location>
</feature>
<feature type="domain" description="Immunoglobulin" evidence="5">
    <location>
        <begin position="697"/>
        <end position="791"/>
    </location>
</feature>
<evidence type="ECO:0000259" key="5">
    <source>
        <dbReference type="SMART" id="SM00409"/>
    </source>
</evidence>
<evidence type="ECO:0000313" key="7">
    <source>
        <dbReference type="Proteomes" id="UP001271789"/>
    </source>
</evidence>
<dbReference type="InterPro" id="IPR036179">
    <property type="entry name" value="Ig-like_dom_sf"/>
</dbReference>
<dbReference type="SMART" id="SM00409">
    <property type="entry name" value="IG"/>
    <property type="match status" value="9"/>
</dbReference>
<dbReference type="Proteomes" id="UP001271789">
    <property type="component" value="Unassembled WGS sequence"/>
</dbReference>
<keyword evidence="4" id="KW-0812">Transmembrane</keyword>
<dbReference type="GO" id="GO:0009897">
    <property type="term" value="C:external side of plasma membrane"/>
    <property type="evidence" value="ECO:0007669"/>
    <property type="project" value="TreeGrafter"/>
</dbReference>
<organism evidence="6 7">
    <name type="scientific">Methanolapillus africanus</name>
    <dbReference type="NCBI Taxonomy" id="3028297"/>
    <lineage>
        <taxon>Archaea</taxon>
        <taxon>Methanobacteriati</taxon>
        <taxon>Methanobacteriota</taxon>
        <taxon>Stenosarchaea group</taxon>
        <taxon>Methanomicrobia</taxon>
        <taxon>Methanosarcinales</taxon>
        <taxon>Methanosarcinaceae</taxon>
        <taxon>Methanolapillus</taxon>
    </lineage>
</organism>
<evidence type="ECO:0000256" key="3">
    <source>
        <dbReference type="SAM" id="MobiDB-lite"/>
    </source>
</evidence>
<feature type="domain" description="Immunoglobulin" evidence="5">
    <location>
        <begin position="156"/>
        <end position="240"/>
    </location>
</feature>
<keyword evidence="4" id="KW-0472">Membrane</keyword>
<proteinExistence type="predicted"/>
<gene>
    <name evidence="6" type="ORF">MsAg5_05570</name>
</gene>
<dbReference type="Gene3D" id="2.60.40.10">
    <property type="entry name" value="Immunoglobulins"/>
    <property type="match status" value="6"/>
</dbReference>
<keyword evidence="4" id="KW-1133">Transmembrane helix</keyword>
<feature type="transmembrane region" description="Helical" evidence="4">
    <location>
        <begin position="931"/>
        <end position="950"/>
    </location>
</feature>